<feature type="transmembrane region" description="Helical" evidence="4">
    <location>
        <begin position="149"/>
        <end position="174"/>
    </location>
</feature>
<feature type="transmembrane region" description="Helical" evidence="4">
    <location>
        <begin position="355"/>
        <end position="374"/>
    </location>
</feature>
<protein>
    <submittedName>
        <fullName evidence="6">MFS transporter</fullName>
    </submittedName>
</protein>
<gene>
    <name evidence="6" type="ORF">GJ700_01740</name>
</gene>
<proteinExistence type="predicted"/>
<dbReference type="GO" id="GO:0022857">
    <property type="term" value="F:transmembrane transporter activity"/>
    <property type="evidence" value="ECO:0007669"/>
    <property type="project" value="InterPro"/>
</dbReference>
<dbReference type="PANTHER" id="PTHR11360:SF284">
    <property type="entry name" value="EG:103B4.3 PROTEIN-RELATED"/>
    <property type="match status" value="1"/>
</dbReference>
<dbReference type="InterPro" id="IPR036259">
    <property type="entry name" value="MFS_trans_sf"/>
</dbReference>
<reference evidence="6 7" key="1">
    <citation type="submission" date="2019-11" db="EMBL/GenBank/DDBJ databases">
        <title>Novel species isolated from a subtropical stream in China.</title>
        <authorList>
            <person name="Lu H."/>
        </authorList>
    </citation>
    <scope>NUCLEOTIDE SEQUENCE [LARGE SCALE GENOMIC DNA]</scope>
    <source>
        <strain evidence="6 7">FT92W</strain>
    </source>
</reference>
<evidence type="ECO:0000256" key="1">
    <source>
        <dbReference type="ARBA" id="ARBA00022692"/>
    </source>
</evidence>
<dbReference type="Gene3D" id="1.20.1250.20">
    <property type="entry name" value="MFS general substrate transporter like domains"/>
    <property type="match status" value="2"/>
</dbReference>
<feature type="domain" description="Major facilitator superfamily (MFS) profile" evidence="5">
    <location>
        <begin position="23"/>
        <end position="410"/>
    </location>
</feature>
<feature type="transmembrane region" description="Helical" evidence="4">
    <location>
        <begin position="260"/>
        <end position="280"/>
    </location>
</feature>
<dbReference type="SUPFAM" id="SSF103473">
    <property type="entry name" value="MFS general substrate transporter"/>
    <property type="match status" value="1"/>
</dbReference>
<sequence>MEKLMAGGIAPVPENRPGYPGWIVAVASMVALVFGPSTIAVLSFGLFIRPLEQEFGWSRTEIALASTFISYTIMLISPLHGYLTDRYGPRKIILPCIPLFALGLAMLYFLPPVHAVYYAAWIILPILGIGLFPLSYLQTVSTWFSGRLGLALGIANAGIGIGGVLLPLLIGFLINTYGWRIAFASLGAMTLAVSLPAAWLFVRERERQPGAQVRTAGQSGAAFGDAVRSQRFRLLVISFLILGFINTALVVHQVPLLADAGVPMARAVLVQSVYGMFVLIGRVITGFLIDRFAPALVMMGFVLGASLACALYALGVNNALVFIAAALFGLVFGAEFDVLSYLLKSFFGMKSFGRLYGLIFALFQFGAGCGAAFLPLSRAYAGGYALGMWVFCGMTMICALCLYRLYRCGDRQPAELAANATA</sequence>
<keyword evidence="2 4" id="KW-1133">Transmembrane helix</keyword>
<dbReference type="RefSeq" id="WP_154370916.1">
    <property type="nucleotide sequence ID" value="NZ_WKJJ01000001.1"/>
</dbReference>
<feature type="transmembrane region" description="Helical" evidence="4">
    <location>
        <begin position="92"/>
        <end position="110"/>
    </location>
</feature>
<keyword evidence="3 4" id="KW-0472">Membrane</keyword>
<dbReference type="Pfam" id="PF07690">
    <property type="entry name" value="MFS_1"/>
    <property type="match status" value="1"/>
</dbReference>
<keyword evidence="7" id="KW-1185">Reference proteome</keyword>
<dbReference type="InterPro" id="IPR020846">
    <property type="entry name" value="MFS_dom"/>
</dbReference>
<evidence type="ECO:0000313" key="6">
    <source>
        <dbReference type="EMBL" id="MRV70444.1"/>
    </source>
</evidence>
<dbReference type="EMBL" id="WKJJ01000001">
    <property type="protein sequence ID" value="MRV70444.1"/>
    <property type="molecule type" value="Genomic_DNA"/>
</dbReference>
<feature type="transmembrane region" description="Helical" evidence="4">
    <location>
        <begin position="21"/>
        <end position="42"/>
    </location>
</feature>
<comment type="caution">
    <text evidence="6">The sequence shown here is derived from an EMBL/GenBank/DDBJ whole genome shotgun (WGS) entry which is preliminary data.</text>
</comment>
<organism evidence="6 7">
    <name type="scientific">Pseudoduganella rivuli</name>
    <dbReference type="NCBI Taxonomy" id="2666085"/>
    <lineage>
        <taxon>Bacteria</taxon>
        <taxon>Pseudomonadati</taxon>
        <taxon>Pseudomonadota</taxon>
        <taxon>Betaproteobacteria</taxon>
        <taxon>Burkholderiales</taxon>
        <taxon>Oxalobacteraceae</taxon>
        <taxon>Telluria group</taxon>
        <taxon>Pseudoduganella</taxon>
    </lineage>
</organism>
<evidence type="ECO:0000259" key="5">
    <source>
        <dbReference type="PROSITE" id="PS50850"/>
    </source>
</evidence>
<feature type="transmembrane region" description="Helical" evidence="4">
    <location>
        <begin position="180"/>
        <end position="202"/>
    </location>
</feature>
<feature type="transmembrane region" description="Helical" evidence="4">
    <location>
        <begin position="62"/>
        <end position="80"/>
    </location>
</feature>
<dbReference type="AlphaFoldDB" id="A0A7X2II36"/>
<accession>A0A7X2II36</accession>
<keyword evidence="1 4" id="KW-0812">Transmembrane</keyword>
<evidence type="ECO:0000256" key="3">
    <source>
        <dbReference type="ARBA" id="ARBA00023136"/>
    </source>
</evidence>
<feature type="transmembrane region" description="Helical" evidence="4">
    <location>
        <begin position="116"/>
        <end position="137"/>
    </location>
</feature>
<feature type="transmembrane region" description="Helical" evidence="4">
    <location>
        <begin position="234"/>
        <end position="254"/>
    </location>
</feature>
<dbReference type="InterPro" id="IPR011701">
    <property type="entry name" value="MFS"/>
</dbReference>
<dbReference type="PROSITE" id="PS50850">
    <property type="entry name" value="MFS"/>
    <property type="match status" value="1"/>
</dbReference>
<name>A0A7X2II36_9BURK</name>
<evidence type="ECO:0000313" key="7">
    <source>
        <dbReference type="Proteomes" id="UP000446768"/>
    </source>
</evidence>
<feature type="transmembrane region" description="Helical" evidence="4">
    <location>
        <begin position="386"/>
        <end position="406"/>
    </location>
</feature>
<dbReference type="Proteomes" id="UP000446768">
    <property type="component" value="Unassembled WGS sequence"/>
</dbReference>
<feature type="transmembrane region" description="Helical" evidence="4">
    <location>
        <begin position="292"/>
        <end position="314"/>
    </location>
</feature>
<dbReference type="InterPro" id="IPR050327">
    <property type="entry name" value="Proton-linked_MCT"/>
</dbReference>
<evidence type="ECO:0000256" key="4">
    <source>
        <dbReference type="SAM" id="Phobius"/>
    </source>
</evidence>
<dbReference type="PANTHER" id="PTHR11360">
    <property type="entry name" value="MONOCARBOXYLATE TRANSPORTER"/>
    <property type="match status" value="1"/>
</dbReference>
<feature type="transmembrane region" description="Helical" evidence="4">
    <location>
        <begin position="320"/>
        <end position="343"/>
    </location>
</feature>
<evidence type="ECO:0000256" key="2">
    <source>
        <dbReference type="ARBA" id="ARBA00022989"/>
    </source>
</evidence>
<dbReference type="CDD" id="cd17355">
    <property type="entry name" value="MFS_YcxA_like"/>
    <property type="match status" value="1"/>
</dbReference>